<sequence>MVQGNKAMSKTTESTVSTTCGYCGVGCRLEVHPQDGVIASISPAMDGPANKGHTCLKGRFAHQFTRSDERLTTPLIRDGDGFREATWDEAFERIVSEFTRIKSEHGPNAIAGLASSRATNEDCWAMQRLMRAAVGTNNIDNCSRVCHSPTSFALRRCFGYSGATGTFNDIEAADAAILIGANATEGHPVVGARIKQAAINGMKLVTVDPRRIELADYAELHCSMRPGTNAAVILGIANVVMTEGLTDEKFIAERTEGYEEFAALLAEYPPEEAERITGIPADDIRAAARIYATAENACLIWGLGVTEQRYGSEVVQLMCGLAMMTGKVGRLGSALLPLRGQNNVQGSSDMGAVPDTFSGYRPVSDEAVATMFEERWGTSLSREKGLTIPQMFNAAVAGELKSMFIFGEDVAQTDPNTTHVIHALESLEFLVCQDIFMTETTKYADVILPASAFLEKHGTFTNAERRLQMVDVAISPPGDARTDFDILTSLSAALGHEMNLATPEDAMEEIAALTPVFAGVTYERLGRDGLCWPVEADGSDAKILYAETFANDNGLGKFNALPYREPGEVADEEFPLILVTGRRLQHYNAGTMTRRTKNLELLPSDWLEIHPDDAARLWINEDDLVSVRSHHGRIEIPARITDRIEKGNVFTAFHFPELRTNLLIGDSVEVNTGCPEYKVVAVDVRAMSEAPSDTPALVAAD</sequence>
<dbReference type="SMART" id="SM00926">
    <property type="entry name" value="Molybdop_Fe4S4"/>
    <property type="match status" value="1"/>
</dbReference>
<dbReference type="GO" id="GO:0015942">
    <property type="term" value="P:formate metabolic process"/>
    <property type="evidence" value="ECO:0007669"/>
    <property type="project" value="InterPro"/>
</dbReference>
<dbReference type="InterPro" id="IPR006656">
    <property type="entry name" value="Mopterin_OxRdtase"/>
</dbReference>
<dbReference type="InterPro" id="IPR009010">
    <property type="entry name" value="Asp_de-COase-like_dom_sf"/>
</dbReference>
<keyword evidence="3" id="KW-0560">Oxidoreductase</keyword>
<accession>A0A6J5ZKI7</accession>
<dbReference type="SUPFAM" id="SSF50692">
    <property type="entry name" value="ADC-like"/>
    <property type="match status" value="1"/>
</dbReference>
<dbReference type="Pfam" id="PF00384">
    <property type="entry name" value="Molybdopterin"/>
    <property type="match status" value="1"/>
</dbReference>
<dbReference type="GO" id="GO:0046872">
    <property type="term" value="F:metal ion binding"/>
    <property type="evidence" value="ECO:0007669"/>
    <property type="project" value="UniProtKB-KW"/>
</dbReference>
<protein>
    <submittedName>
        <fullName evidence="7">Unannotated protein</fullName>
    </submittedName>
</protein>
<keyword evidence="5" id="KW-0411">Iron-sulfur</keyword>
<dbReference type="GO" id="GO:0051539">
    <property type="term" value="F:4 iron, 4 sulfur cluster binding"/>
    <property type="evidence" value="ECO:0007669"/>
    <property type="project" value="UniProtKB-KW"/>
</dbReference>
<dbReference type="InterPro" id="IPR041924">
    <property type="entry name" value="Formate_Dh-H_N"/>
</dbReference>
<dbReference type="PANTHER" id="PTHR43105:SF14">
    <property type="entry name" value="FORMATE DEHYDROGENASE H"/>
    <property type="match status" value="1"/>
</dbReference>
<dbReference type="NCBIfam" id="TIGR01591">
    <property type="entry name" value="Fdh-alpha"/>
    <property type="match status" value="1"/>
</dbReference>
<keyword evidence="1" id="KW-0004">4Fe-4S</keyword>
<dbReference type="GO" id="GO:0022904">
    <property type="term" value="P:respiratory electron transport chain"/>
    <property type="evidence" value="ECO:0007669"/>
    <property type="project" value="TreeGrafter"/>
</dbReference>
<name>A0A6J5ZKI7_9ZZZZ</name>
<dbReference type="Pfam" id="PF01568">
    <property type="entry name" value="Molydop_binding"/>
    <property type="match status" value="1"/>
</dbReference>
<evidence type="ECO:0000259" key="6">
    <source>
        <dbReference type="PROSITE" id="PS51669"/>
    </source>
</evidence>
<dbReference type="EMBL" id="CAESAO010000041">
    <property type="protein sequence ID" value="CAB4341682.1"/>
    <property type="molecule type" value="Genomic_DNA"/>
</dbReference>
<dbReference type="InterPro" id="IPR027467">
    <property type="entry name" value="MopterinOxRdtase_cofactor_BS"/>
</dbReference>
<proteinExistence type="predicted"/>
<dbReference type="AlphaFoldDB" id="A0A6J5ZKI7"/>
<dbReference type="InterPro" id="IPR050123">
    <property type="entry name" value="Prok_molybdopt-oxidoreductase"/>
</dbReference>
<dbReference type="PROSITE" id="PS00551">
    <property type="entry name" value="MOLYBDOPTERIN_PROK_1"/>
    <property type="match status" value="1"/>
</dbReference>
<gene>
    <name evidence="7" type="ORF">UFOPK3522_00650</name>
</gene>
<dbReference type="CDD" id="cd02753">
    <property type="entry name" value="MopB_Formate-Dh-H"/>
    <property type="match status" value="1"/>
</dbReference>
<feature type="domain" description="4Fe-4S Mo/W bis-MGD-type" evidence="6">
    <location>
        <begin position="13"/>
        <end position="69"/>
    </location>
</feature>
<dbReference type="Pfam" id="PF04879">
    <property type="entry name" value="Molybdop_Fe4S4"/>
    <property type="match status" value="1"/>
</dbReference>
<evidence type="ECO:0000256" key="1">
    <source>
        <dbReference type="ARBA" id="ARBA00022485"/>
    </source>
</evidence>
<dbReference type="GO" id="GO:0043546">
    <property type="term" value="F:molybdopterin cofactor binding"/>
    <property type="evidence" value="ECO:0007669"/>
    <property type="project" value="InterPro"/>
</dbReference>
<evidence type="ECO:0000256" key="4">
    <source>
        <dbReference type="ARBA" id="ARBA00023004"/>
    </source>
</evidence>
<dbReference type="GO" id="GO:0016020">
    <property type="term" value="C:membrane"/>
    <property type="evidence" value="ECO:0007669"/>
    <property type="project" value="TreeGrafter"/>
</dbReference>
<dbReference type="GO" id="GO:0008863">
    <property type="term" value="F:formate dehydrogenase (NAD+) activity"/>
    <property type="evidence" value="ECO:0007669"/>
    <property type="project" value="InterPro"/>
</dbReference>
<dbReference type="PANTHER" id="PTHR43105">
    <property type="entry name" value="RESPIRATORY NITRATE REDUCTASE"/>
    <property type="match status" value="1"/>
</dbReference>
<evidence type="ECO:0000256" key="5">
    <source>
        <dbReference type="ARBA" id="ARBA00023014"/>
    </source>
</evidence>
<evidence type="ECO:0000313" key="7">
    <source>
        <dbReference type="EMBL" id="CAB4341682.1"/>
    </source>
</evidence>
<reference evidence="7" key="1">
    <citation type="submission" date="2020-05" db="EMBL/GenBank/DDBJ databases">
        <authorList>
            <person name="Chiriac C."/>
            <person name="Salcher M."/>
            <person name="Ghai R."/>
            <person name="Kavagutti S V."/>
        </authorList>
    </citation>
    <scope>NUCLEOTIDE SEQUENCE</scope>
</reference>
<dbReference type="PROSITE" id="PS51669">
    <property type="entry name" value="4FE4S_MOW_BIS_MGD"/>
    <property type="match status" value="1"/>
</dbReference>
<organism evidence="7">
    <name type="scientific">freshwater metagenome</name>
    <dbReference type="NCBI Taxonomy" id="449393"/>
    <lineage>
        <taxon>unclassified sequences</taxon>
        <taxon>metagenomes</taxon>
        <taxon>ecological metagenomes</taxon>
    </lineage>
</organism>
<keyword evidence="2" id="KW-0479">Metal-binding</keyword>
<dbReference type="PROSITE" id="PS00490">
    <property type="entry name" value="MOLYBDOPTERIN_PROK_2"/>
    <property type="match status" value="1"/>
</dbReference>
<dbReference type="InterPro" id="IPR006963">
    <property type="entry name" value="Mopterin_OxRdtase_4Fe-4S_dom"/>
</dbReference>
<evidence type="ECO:0000256" key="2">
    <source>
        <dbReference type="ARBA" id="ARBA00022723"/>
    </source>
</evidence>
<dbReference type="Gene3D" id="2.20.25.90">
    <property type="entry name" value="ADC-like domains"/>
    <property type="match status" value="1"/>
</dbReference>
<dbReference type="SUPFAM" id="SSF53706">
    <property type="entry name" value="Formate dehydrogenase/DMSO reductase, domains 1-3"/>
    <property type="match status" value="1"/>
</dbReference>
<dbReference type="Gene3D" id="3.40.228.10">
    <property type="entry name" value="Dimethylsulfoxide Reductase, domain 2"/>
    <property type="match status" value="1"/>
</dbReference>
<dbReference type="CDD" id="cd00508">
    <property type="entry name" value="MopB_CT_Fdh-Nap-like"/>
    <property type="match status" value="1"/>
</dbReference>
<dbReference type="InterPro" id="IPR006655">
    <property type="entry name" value="Mopterin_OxRdtase_prok_CS"/>
</dbReference>
<keyword evidence="4" id="KW-0408">Iron</keyword>
<dbReference type="InterPro" id="IPR006478">
    <property type="entry name" value="Formate_DH_asu"/>
</dbReference>
<dbReference type="Gene3D" id="3.40.50.740">
    <property type="match status" value="1"/>
</dbReference>
<evidence type="ECO:0000256" key="3">
    <source>
        <dbReference type="ARBA" id="ARBA00023002"/>
    </source>
</evidence>
<dbReference type="InterPro" id="IPR006657">
    <property type="entry name" value="MoPterin_dinucl-bd_dom"/>
</dbReference>
<dbReference type="Gene3D" id="2.40.40.20">
    <property type="match status" value="1"/>
</dbReference>
<dbReference type="GO" id="GO:0003954">
    <property type="term" value="F:NADH dehydrogenase activity"/>
    <property type="evidence" value="ECO:0007669"/>
    <property type="project" value="TreeGrafter"/>
</dbReference>